<evidence type="ECO:0000256" key="1">
    <source>
        <dbReference type="SAM" id="Phobius"/>
    </source>
</evidence>
<accession>A0A6I3KN79</accession>
<proteinExistence type="predicted"/>
<keyword evidence="1" id="KW-0472">Membrane</keyword>
<evidence type="ECO:0000313" key="3">
    <source>
        <dbReference type="Proteomes" id="UP000440694"/>
    </source>
</evidence>
<keyword evidence="3" id="KW-1185">Reference proteome</keyword>
<protein>
    <submittedName>
        <fullName evidence="2">Uncharacterized protein</fullName>
    </submittedName>
</protein>
<keyword evidence="1" id="KW-0812">Transmembrane</keyword>
<dbReference type="Proteomes" id="UP000440694">
    <property type="component" value="Unassembled WGS sequence"/>
</dbReference>
<reference evidence="2 3" key="1">
    <citation type="submission" date="2019-11" db="EMBL/GenBank/DDBJ databases">
        <title>Identification of a novel strain.</title>
        <authorList>
            <person name="Xu Q."/>
            <person name="Wang G."/>
        </authorList>
    </citation>
    <scope>NUCLEOTIDE SEQUENCE [LARGE SCALE GENOMIC DNA]</scope>
    <source>
        <strain evidence="3">xq</strain>
    </source>
</reference>
<keyword evidence="1" id="KW-1133">Transmembrane helix</keyword>
<feature type="transmembrane region" description="Helical" evidence="1">
    <location>
        <begin position="110"/>
        <end position="128"/>
    </location>
</feature>
<gene>
    <name evidence="2" type="ORF">GIW81_16445</name>
</gene>
<evidence type="ECO:0000313" key="2">
    <source>
        <dbReference type="EMBL" id="MTD95929.1"/>
    </source>
</evidence>
<sequence>MVANGQRALWTFLIYALAGPFFAALALLIVIALAGVFGLSGLLPVEVTGFGEAALAAFVWSAVPAVITGLILGGVVWRTGGLTWMVAAAVAVIAFAGAAMLLPLDLHDARPYLAFLAGLVSVAVRQVLIQADIIVD</sequence>
<feature type="transmembrane region" description="Helical" evidence="1">
    <location>
        <begin position="12"/>
        <end position="37"/>
    </location>
</feature>
<dbReference type="AlphaFoldDB" id="A0A6I3KN79"/>
<name>A0A6I3KN79_9HYPH</name>
<feature type="transmembrane region" description="Helical" evidence="1">
    <location>
        <begin position="84"/>
        <end position="104"/>
    </location>
</feature>
<dbReference type="RefSeq" id="WP_154740411.1">
    <property type="nucleotide sequence ID" value="NZ_WMBQ01000002.1"/>
</dbReference>
<organism evidence="2 3">
    <name type="scientific">Hyphomicrobium album</name>
    <dbReference type="NCBI Taxonomy" id="2665159"/>
    <lineage>
        <taxon>Bacteria</taxon>
        <taxon>Pseudomonadati</taxon>
        <taxon>Pseudomonadota</taxon>
        <taxon>Alphaproteobacteria</taxon>
        <taxon>Hyphomicrobiales</taxon>
        <taxon>Hyphomicrobiaceae</taxon>
        <taxon>Hyphomicrobium</taxon>
    </lineage>
</organism>
<dbReference type="EMBL" id="WMBQ01000002">
    <property type="protein sequence ID" value="MTD95929.1"/>
    <property type="molecule type" value="Genomic_DNA"/>
</dbReference>
<feature type="transmembrane region" description="Helical" evidence="1">
    <location>
        <begin position="57"/>
        <end position="77"/>
    </location>
</feature>
<comment type="caution">
    <text evidence="2">The sequence shown here is derived from an EMBL/GenBank/DDBJ whole genome shotgun (WGS) entry which is preliminary data.</text>
</comment>